<organism evidence="2 3">
    <name type="scientific">Glomus cerebriforme</name>
    <dbReference type="NCBI Taxonomy" id="658196"/>
    <lineage>
        <taxon>Eukaryota</taxon>
        <taxon>Fungi</taxon>
        <taxon>Fungi incertae sedis</taxon>
        <taxon>Mucoromycota</taxon>
        <taxon>Glomeromycotina</taxon>
        <taxon>Glomeromycetes</taxon>
        <taxon>Glomerales</taxon>
        <taxon>Glomeraceae</taxon>
        <taxon>Glomus</taxon>
    </lineage>
</organism>
<keyword evidence="2" id="KW-0808">Transferase</keyword>
<dbReference type="GO" id="GO:0005524">
    <property type="term" value="F:ATP binding"/>
    <property type="evidence" value="ECO:0007669"/>
    <property type="project" value="InterPro"/>
</dbReference>
<dbReference type="EMBL" id="QKYT01000090">
    <property type="protein sequence ID" value="RIA94076.1"/>
    <property type="molecule type" value="Genomic_DNA"/>
</dbReference>
<feature type="domain" description="Protein kinase" evidence="1">
    <location>
        <begin position="1"/>
        <end position="179"/>
    </location>
</feature>
<dbReference type="Gene3D" id="1.10.510.10">
    <property type="entry name" value="Transferase(Phosphotransferase) domain 1"/>
    <property type="match status" value="1"/>
</dbReference>
<evidence type="ECO:0000313" key="3">
    <source>
        <dbReference type="Proteomes" id="UP000265703"/>
    </source>
</evidence>
<dbReference type="PROSITE" id="PS50011">
    <property type="entry name" value="PROTEIN_KINASE_DOM"/>
    <property type="match status" value="1"/>
</dbReference>
<dbReference type="OrthoDB" id="412517at2759"/>
<feature type="non-terminal residue" evidence="2">
    <location>
        <position position="179"/>
    </location>
</feature>
<comment type="caution">
    <text evidence="2">The sequence shown here is derived from an EMBL/GenBank/DDBJ whole genome shotgun (WGS) entry which is preliminary data.</text>
</comment>
<sequence>LVLEYVKYGSLRNLLNKLHEYLPITFKIQILKDIAKGLNEIHSKGLIHQDIHPGNILNIDFDQTKITDFGLSKYINKQSDNNEERKPYGSLPYMAPEILRGKPYTQKADIYAFGVIINEVFTGKRPYNIFDDELNLIIDICKNNLRPNIPKNTPEFLVSLLNECWDAEPLNRPTTDDII</sequence>
<name>A0A397TAV5_9GLOM</name>
<dbReference type="PANTHER" id="PTHR45756">
    <property type="entry name" value="PALMITOYLTRANSFERASE"/>
    <property type="match status" value="1"/>
</dbReference>
<evidence type="ECO:0000313" key="2">
    <source>
        <dbReference type="EMBL" id="RIA94076.1"/>
    </source>
</evidence>
<dbReference type="AlphaFoldDB" id="A0A397TAV5"/>
<feature type="non-terminal residue" evidence="2">
    <location>
        <position position="1"/>
    </location>
</feature>
<dbReference type="InterPro" id="IPR011009">
    <property type="entry name" value="Kinase-like_dom_sf"/>
</dbReference>
<dbReference type="Pfam" id="PF07714">
    <property type="entry name" value="PK_Tyr_Ser-Thr"/>
    <property type="match status" value="1"/>
</dbReference>
<keyword evidence="2" id="KW-0418">Kinase</keyword>
<dbReference type="InterPro" id="IPR001245">
    <property type="entry name" value="Ser-Thr/Tyr_kinase_cat_dom"/>
</dbReference>
<keyword evidence="3" id="KW-1185">Reference proteome</keyword>
<dbReference type="InterPro" id="IPR000719">
    <property type="entry name" value="Prot_kinase_dom"/>
</dbReference>
<proteinExistence type="predicted"/>
<dbReference type="GO" id="GO:0004672">
    <property type="term" value="F:protein kinase activity"/>
    <property type="evidence" value="ECO:0007669"/>
    <property type="project" value="InterPro"/>
</dbReference>
<dbReference type="SUPFAM" id="SSF56112">
    <property type="entry name" value="Protein kinase-like (PK-like)"/>
    <property type="match status" value="1"/>
</dbReference>
<reference evidence="2 3" key="1">
    <citation type="submission" date="2018-06" db="EMBL/GenBank/DDBJ databases">
        <title>Comparative genomics reveals the genomic features of Rhizophagus irregularis, R. cerebriforme, R. diaphanum and Gigaspora rosea, and their symbiotic lifestyle signature.</title>
        <authorList>
            <person name="Morin E."/>
            <person name="San Clemente H."/>
            <person name="Chen E.C.H."/>
            <person name="De La Providencia I."/>
            <person name="Hainaut M."/>
            <person name="Kuo A."/>
            <person name="Kohler A."/>
            <person name="Murat C."/>
            <person name="Tang N."/>
            <person name="Roy S."/>
            <person name="Loubradou J."/>
            <person name="Henrissat B."/>
            <person name="Grigoriev I.V."/>
            <person name="Corradi N."/>
            <person name="Roux C."/>
            <person name="Martin F.M."/>
        </authorList>
    </citation>
    <scope>NUCLEOTIDE SEQUENCE [LARGE SCALE GENOMIC DNA]</scope>
    <source>
        <strain evidence="2 3">DAOM 227022</strain>
    </source>
</reference>
<evidence type="ECO:0000259" key="1">
    <source>
        <dbReference type="PROSITE" id="PS50011"/>
    </source>
</evidence>
<dbReference type="InterPro" id="IPR053215">
    <property type="entry name" value="TKL_Ser/Thr_kinase"/>
</dbReference>
<dbReference type="PANTHER" id="PTHR45756:SF1">
    <property type="entry name" value="PROTEIN KINASE DOMAIN CONTAINING PROTEIN"/>
    <property type="match status" value="1"/>
</dbReference>
<dbReference type="PRINTS" id="PR00109">
    <property type="entry name" value="TYRKINASE"/>
</dbReference>
<dbReference type="STRING" id="658196.A0A397TAV5"/>
<protein>
    <submittedName>
        <fullName evidence="2">Kinase-like domain-containing protein</fullName>
    </submittedName>
</protein>
<gene>
    <name evidence="2" type="ORF">C1645_671303</name>
</gene>
<accession>A0A397TAV5</accession>
<dbReference type="Proteomes" id="UP000265703">
    <property type="component" value="Unassembled WGS sequence"/>
</dbReference>